<organism evidence="1 2">
    <name type="scientific">Dreissena polymorpha</name>
    <name type="common">Zebra mussel</name>
    <name type="synonym">Mytilus polymorpha</name>
    <dbReference type="NCBI Taxonomy" id="45954"/>
    <lineage>
        <taxon>Eukaryota</taxon>
        <taxon>Metazoa</taxon>
        <taxon>Spiralia</taxon>
        <taxon>Lophotrochozoa</taxon>
        <taxon>Mollusca</taxon>
        <taxon>Bivalvia</taxon>
        <taxon>Autobranchia</taxon>
        <taxon>Heteroconchia</taxon>
        <taxon>Euheterodonta</taxon>
        <taxon>Imparidentia</taxon>
        <taxon>Neoheterodontei</taxon>
        <taxon>Myida</taxon>
        <taxon>Dreissenoidea</taxon>
        <taxon>Dreissenidae</taxon>
        <taxon>Dreissena</taxon>
    </lineage>
</organism>
<reference evidence="1" key="2">
    <citation type="submission" date="2020-11" db="EMBL/GenBank/DDBJ databases">
        <authorList>
            <person name="McCartney M.A."/>
            <person name="Auch B."/>
            <person name="Kono T."/>
            <person name="Mallez S."/>
            <person name="Becker A."/>
            <person name="Gohl D.M."/>
            <person name="Silverstein K.A.T."/>
            <person name="Koren S."/>
            <person name="Bechman K.B."/>
            <person name="Herman A."/>
            <person name="Abrahante J.E."/>
            <person name="Garbe J."/>
        </authorList>
    </citation>
    <scope>NUCLEOTIDE SEQUENCE</scope>
    <source>
        <strain evidence="1">Duluth1</strain>
        <tissue evidence="1">Whole animal</tissue>
    </source>
</reference>
<proteinExistence type="predicted"/>
<evidence type="ECO:0000313" key="1">
    <source>
        <dbReference type="EMBL" id="KAH3715803.1"/>
    </source>
</evidence>
<gene>
    <name evidence="1" type="ORF">DPMN_058516</name>
</gene>
<dbReference type="AlphaFoldDB" id="A0A9D4HFJ0"/>
<evidence type="ECO:0000313" key="2">
    <source>
        <dbReference type="Proteomes" id="UP000828390"/>
    </source>
</evidence>
<accession>A0A9D4HFJ0</accession>
<keyword evidence="2" id="KW-1185">Reference proteome</keyword>
<protein>
    <submittedName>
        <fullName evidence="1">Uncharacterized protein</fullName>
    </submittedName>
</protein>
<comment type="caution">
    <text evidence="1">The sequence shown here is derived from an EMBL/GenBank/DDBJ whole genome shotgun (WGS) entry which is preliminary data.</text>
</comment>
<reference evidence="1" key="1">
    <citation type="journal article" date="2019" name="bioRxiv">
        <title>The Genome of the Zebra Mussel, Dreissena polymorpha: A Resource for Invasive Species Research.</title>
        <authorList>
            <person name="McCartney M.A."/>
            <person name="Auch B."/>
            <person name="Kono T."/>
            <person name="Mallez S."/>
            <person name="Zhang Y."/>
            <person name="Obille A."/>
            <person name="Becker A."/>
            <person name="Abrahante J.E."/>
            <person name="Garbe J."/>
            <person name="Badalamenti J.P."/>
            <person name="Herman A."/>
            <person name="Mangelson H."/>
            <person name="Liachko I."/>
            <person name="Sullivan S."/>
            <person name="Sone E.D."/>
            <person name="Koren S."/>
            <person name="Silverstein K.A.T."/>
            <person name="Beckman K.B."/>
            <person name="Gohl D.M."/>
        </authorList>
    </citation>
    <scope>NUCLEOTIDE SEQUENCE</scope>
    <source>
        <strain evidence="1">Duluth1</strain>
        <tissue evidence="1">Whole animal</tissue>
    </source>
</reference>
<dbReference type="EMBL" id="JAIWYP010000013">
    <property type="protein sequence ID" value="KAH3715803.1"/>
    <property type="molecule type" value="Genomic_DNA"/>
</dbReference>
<sequence length="114" mass="13089">MEELSDMEKTNKPTRFDSVTVHKEKPIGKKSVLRFRFKDFTESDTATADVAIIKNTLTVTATHGEVSRLEEYTGLKIEEKTAVKKGKKDYFDVTVIKTADFNLQEWLDKHYASQ</sequence>
<dbReference type="Proteomes" id="UP000828390">
    <property type="component" value="Unassembled WGS sequence"/>
</dbReference>
<name>A0A9D4HFJ0_DREPO</name>